<evidence type="ECO:0008006" key="4">
    <source>
        <dbReference type="Google" id="ProtNLM"/>
    </source>
</evidence>
<sequence length="268" mass="29117">MMMPLRLTGAAALACIFPAPARAQAPPAPACLAEAEPARVGAVAPAGEITLTDGRQLRLPWIDIPPELRAEAQPALAAFVGRDVLVLPTAAEDRWGRVPAEVAALRPDGEADERLATLLAGRGLARLRPDAGTRLPAACLEPLRRAEALARTRRLGLWSQPQSRIHQAREVEELRALAGRFVVIEGRPASVGERKAFTYINFGHRWTDDTTVTVPKPVWRILVDRGMSASVLRQGRIRVRGIVQDRGGPLIEIVTPDEVELSGMEETR</sequence>
<feature type="chain" id="PRO_5037182393" description="DNA-binding protein" evidence="1">
    <location>
        <begin position="24"/>
        <end position="268"/>
    </location>
</feature>
<proteinExistence type="predicted"/>
<keyword evidence="3" id="KW-1185">Reference proteome</keyword>
<dbReference type="RefSeq" id="WP_188607709.1">
    <property type="nucleotide sequence ID" value="NZ_BMGG01000001.1"/>
</dbReference>
<evidence type="ECO:0000256" key="1">
    <source>
        <dbReference type="SAM" id="SignalP"/>
    </source>
</evidence>
<accession>A0A916TXK5</accession>
<reference evidence="2" key="1">
    <citation type="journal article" date="2014" name="Int. J. Syst. Evol. Microbiol.">
        <title>Complete genome sequence of Corynebacterium casei LMG S-19264T (=DSM 44701T), isolated from a smear-ripened cheese.</title>
        <authorList>
            <consortium name="US DOE Joint Genome Institute (JGI-PGF)"/>
            <person name="Walter F."/>
            <person name="Albersmeier A."/>
            <person name="Kalinowski J."/>
            <person name="Ruckert C."/>
        </authorList>
    </citation>
    <scope>NUCLEOTIDE SEQUENCE</scope>
    <source>
        <strain evidence="2">CGMCC 1.12919</strain>
    </source>
</reference>
<evidence type="ECO:0000313" key="3">
    <source>
        <dbReference type="Proteomes" id="UP000637002"/>
    </source>
</evidence>
<dbReference type="InterPro" id="IPR035437">
    <property type="entry name" value="SNase_OB-fold_sf"/>
</dbReference>
<feature type="signal peptide" evidence="1">
    <location>
        <begin position="1"/>
        <end position="23"/>
    </location>
</feature>
<comment type="caution">
    <text evidence="2">The sequence shown here is derived from an EMBL/GenBank/DDBJ whole genome shotgun (WGS) entry which is preliminary data.</text>
</comment>
<keyword evidence="1" id="KW-0732">Signal</keyword>
<reference evidence="2" key="2">
    <citation type="submission" date="2020-09" db="EMBL/GenBank/DDBJ databases">
        <authorList>
            <person name="Sun Q."/>
            <person name="Zhou Y."/>
        </authorList>
    </citation>
    <scope>NUCLEOTIDE SEQUENCE</scope>
    <source>
        <strain evidence="2">CGMCC 1.12919</strain>
    </source>
</reference>
<evidence type="ECO:0000313" key="2">
    <source>
        <dbReference type="EMBL" id="GGC50537.1"/>
    </source>
</evidence>
<dbReference type="SUPFAM" id="SSF50199">
    <property type="entry name" value="Staphylococcal nuclease"/>
    <property type="match status" value="1"/>
</dbReference>
<dbReference type="Proteomes" id="UP000637002">
    <property type="component" value="Unassembled WGS sequence"/>
</dbReference>
<name>A0A916TXK5_9HYPH</name>
<organism evidence="2 3">
    <name type="scientific">Chelatococcus reniformis</name>
    <dbReference type="NCBI Taxonomy" id="1494448"/>
    <lineage>
        <taxon>Bacteria</taxon>
        <taxon>Pseudomonadati</taxon>
        <taxon>Pseudomonadota</taxon>
        <taxon>Alphaproteobacteria</taxon>
        <taxon>Hyphomicrobiales</taxon>
        <taxon>Chelatococcaceae</taxon>
        <taxon>Chelatococcus</taxon>
    </lineage>
</organism>
<dbReference type="Gene3D" id="2.40.50.90">
    <property type="match status" value="1"/>
</dbReference>
<protein>
    <recommendedName>
        <fullName evidence="4">DNA-binding protein</fullName>
    </recommendedName>
</protein>
<gene>
    <name evidence="2" type="ORF">GCM10010994_07120</name>
</gene>
<dbReference type="EMBL" id="BMGG01000001">
    <property type="protein sequence ID" value="GGC50537.1"/>
    <property type="molecule type" value="Genomic_DNA"/>
</dbReference>
<dbReference type="AlphaFoldDB" id="A0A916TXK5"/>